<evidence type="ECO:0000259" key="4">
    <source>
        <dbReference type="PROSITE" id="PS51186"/>
    </source>
</evidence>
<dbReference type="RefSeq" id="WP_074084067.1">
    <property type="nucleotide sequence ID" value="NZ_LVWI01000047.1"/>
</dbReference>
<gene>
    <name evidence="5" type="ORF">A3844_17400</name>
</gene>
<evidence type="ECO:0000256" key="1">
    <source>
        <dbReference type="ARBA" id="ARBA00022679"/>
    </source>
</evidence>
<evidence type="ECO:0000256" key="2">
    <source>
        <dbReference type="ARBA" id="ARBA00023315"/>
    </source>
</evidence>
<sequence length="180" mass="20139">MSTFDTVLSMARQGEKVELKTMPSTDAGVLSALLMHPEVKPHILLRHGDSSPHTYLEKLVTRMLYAFDPCALHAGIYVRGRHELIGTASLQNWNRYENKAVLGYILNPLWWGQGLATEAVGLLLDYAIQELGVQKIEGRCRGDNLRSERVMIKNGLTLERILPMPGSSGDVMKVFTLLHK</sequence>
<dbReference type="InterPro" id="IPR051531">
    <property type="entry name" value="N-acetyltransferase"/>
</dbReference>
<evidence type="ECO:0000313" key="5">
    <source>
        <dbReference type="EMBL" id="OKP85238.1"/>
    </source>
</evidence>
<evidence type="ECO:0000313" key="6">
    <source>
        <dbReference type="Proteomes" id="UP000186058"/>
    </source>
</evidence>
<dbReference type="EMBL" id="LVWI01000047">
    <property type="protein sequence ID" value="OKP85238.1"/>
    <property type="molecule type" value="Genomic_DNA"/>
</dbReference>
<organism evidence="5 6">
    <name type="scientific">Paenibacillus helianthi</name>
    <dbReference type="NCBI Taxonomy" id="1349432"/>
    <lineage>
        <taxon>Bacteria</taxon>
        <taxon>Bacillati</taxon>
        <taxon>Bacillota</taxon>
        <taxon>Bacilli</taxon>
        <taxon>Bacillales</taxon>
        <taxon>Paenibacillaceae</taxon>
        <taxon>Paenibacillus</taxon>
    </lineage>
</organism>
<proteinExistence type="inferred from homology"/>
<accession>A0ABX3EM05</accession>
<dbReference type="PROSITE" id="PS51186">
    <property type="entry name" value="GNAT"/>
    <property type="match status" value="1"/>
</dbReference>
<dbReference type="InterPro" id="IPR016181">
    <property type="entry name" value="Acyl_CoA_acyltransferase"/>
</dbReference>
<keyword evidence="1" id="KW-0808">Transferase</keyword>
<dbReference type="Pfam" id="PF13302">
    <property type="entry name" value="Acetyltransf_3"/>
    <property type="match status" value="1"/>
</dbReference>
<evidence type="ECO:0000256" key="3">
    <source>
        <dbReference type="ARBA" id="ARBA00038502"/>
    </source>
</evidence>
<reference evidence="5 6" key="1">
    <citation type="submission" date="2016-03" db="EMBL/GenBank/DDBJ databases">
        <authorList>
            <person name="Sant'Anna F.H."/>
            <person name="Ambrosini A."/>
            <person name="Souza R."/>
            <person name="Bach E."/>
            <person name="Fernandes G."/>
            <person name="Balsanelli E."/>
            <person name="Baura V.A."/>
            <person name="Souza E.M."/>
            <person name="Passaglia L."/>
        </authorList>
    </citation>
    <scope>NUCLEOTIDE SEQUENCE [LARGE SCALE GENOMIC DNA]</scope>
    <source>
        <strain evidence="5 6">P26E</strain>
    </source>
</reference>
<feature type="domain" description="N-acetyltransferase" evidence="4">
    <location>
        <begin position="17"/>
        <end position="177"/>
    </location>
</feature>
<protein>
    <recommendedName>
        <fullName evidence="4">N-acetyltransferase domain-containing protein</fullName>
    </recommendedName>
</protein>
<keyword evidence="6" id="KW-1185">Reference proteome</keyword>
<dbReference type="SUPFAM" id="SSF55729">
    <property type="entry name" value="Acyl-CoA N-acyltransferases (Nat)"/>
    <property type="match status" value="1"/>
</dbReference>
<keyword evidence="2" id="KW-0012">Acyltransferase</keyword>
<dbReference type="PANTHER" id="PTHR43792:SF8">
    <property type="entry name" value="[RIBOSOMAL PROTEIN US5]-ALANINE N-ACETYLTRANSFERASE"/>
    <property type="match status" value="1"/>
</dbReference>
<dbReference type="InterPro" id="IPR000182">
    <property type="entry name" value="GNAT_dom"/>
</dbReference>
<comment type="caution">
    <text evidence="5">The sequence shown here is derived from an EMBL/GenBank/DDBJ whole genome shotgun (WGS) entry which is preliminary data.</text>
</comment>
<dbReference type="PANTHER" id="PTHR43792">
    <property type="entry name" value="GNAT FAMILY, PUTATIVE (AFU_ORTHOLOGUE AFUA_3G00765)-RELATED-RELATED"/>
    <property type="match status" value="1"/>
</dbReference>
<comment type="similarity">
    <text evidence="3">Belongs to the acetyltransferase family. RimJ subfamily.</text>
</comment>
<dbReference type="Gene3D" id="3.40.630.30">
    <property type="match status" value="1"/>
</dbReference>
<name>A0ABX3EM05_9BACL</name>
<dbReference type="Proteomes" id="UP000186058">
    <property type="component" value="Unassembled WGS sequence"/>
</dbReference>